<gene>
    <name evidence="1" type="ORF">AVDCRST_MAG50-2333</name>
</gene>
<dbReference type="PANTHER" id="PTHR12993:SF28">
    <property type="entry name" value="LMBE FAMILY PROTEIN"/>
    <property type="match status" value="1"/>
</dbReference>
<dbReference type="Gene3D" id="3.40.50.10320">
    <property type="entry name" value="LmbE-like"/>
    <property type="match status" value="1"/>
</dbReference>
<organism evidence="1">
    <name type="scientific">uncultured Acidimicrobiales bacterium</name>
    <dbReference type="NCBI Taxonomy" id="310071"/>
    <lineage>
        <taxon>Bacteria</taxon>
        <taxon>Bacillati</taxon>
        <taxon>Actinomycetota</taxon>
        <taxon>Acidimicrobiia</taxon>
        <taxon>Acidimicrobiales</taxon>
        <taxon>environmental samples</taxon>
    </lineage>
</organism>
<dbReference type="SUPFAM" id="SSF102588">
    <property type="entry name" value="LmbE-like"/>
    <property type="match status" value="1"/>
</dbReference>
<sequence length="235" mass="24652">MTVVRDVPARALAVYAHPDDADVSCGGTLAAWARAGSVVHVVICASGDKGSLDPATDPVALADVRAQEAAAAAGVLGLAGHHLLGRPDGEVDNDLRLRRDLVAVIRSVRPEIVVCPDPSALFFGSSYVNHRDHREVGWAAVDAVAPAAWSPLYFPDAGPPHRAREIWLSGTFEPDVWVDISGTIDVKARALQCHVSQLGEAGEHLRTIVQQRAAEAGAEAGVSGAEGFRRITPAG</sequence>
<dbReference type="PANTHER" id="PTHR12993">
    <property type="entry name" value="N-ACETYLGLUCOSAMINYL-PHOSPHATIDYLINOSITOL DE-N-ACETYLASE-RELATED"/>
    <property type="match status" value="1"/>
</dbReference>
<dbReference type="GO" id="GO:0016811">
    <property type="term" value="F:hydrolase activity, acting on carbon-nitrogen (but not peptide) bonds, in linear amides"/>
    <property type="evidence" value="ECO:0007669"/>
    <property type="project" value="TreeGrafter"/>
</dbReference>
<proteinExistence type="predicted"/>
<reference evidence="1" key="1">
    <citation type="submission" date="2020-02" db="EMBL/GenBank/DDBJ databases">
        <authorList>
            <person name="Meier V. D."/>
        </authorList>
    </citation>
    <scope>NUCLEOTIDE SEQUENCE</scope>
    <source>
        <strain evidence="1">AVDCRST_MAG50</strain>
    </source>
</reference>
<dbReference type="AlphaFoldDB" id="A0A6J4IHM8"/>
<name>A0A6J4IHM8_9ACTN</name>
<evidence type="ECO:0008006" key="2">
    <source>
        <dbReference type="Google" id="ProtNLM"/>
    </source>
</evidence>
<dbReference type="InterPro" id="IPR024078">
    <property type="entry name" value="LmbE-like_dom_sf"/>
</dbReference>
<dbReference type="GO" id="GO:0016137">
    <property type="term" value="P:glycoside metabolic process"/>
    <property type="evidence" value="ECO:0007669"/>
    <property type="project" value="UniProtKB-ARBA"/>
</dbReference>
<dbReference type="Pfam" id="PF02585">
    <property type="entry name" value="PIG-L"/>
    <property type="match status" value="1"/>
</dbReference>
<protein>
    <recommendedName>
        <fullName evidence="2">PIG-L family deacetylase</fullName>
    </recommendedName>
</protein>
<accession>A0A6J4IHM8</accession>
<dbReference type="InterPro" id="IPR003737">
    <property type="entry name" value="GlcNAc_PI_deacetylase-related"/>
</dbReference>
<dbReference type="EMBL" id="CADCTF010000111">
    <property type="protein sequence ID" value="CAA9252692.1"/>
    <property type="molecule type" value="Genomic_DNA"/>
</dbReference>
<evidence type="ECO:0000313" key="1">
    <source>
        <dbReference type="EMBL" id="CAA9252692.1"/>
    </source>
</evidence>